<accession>A0A3M2SJM2</accession>
<evidence type="ECO:0000313" key="3">
    <source>
        <dbReference type="EMBL" id="RMJ17769.1"/>
    </source>
</evidence>
<sequence length="138" mass="14636">MKPNFLLPVLAAAGIDALPLSSTTASDESTFGMCFSNSECSGSTPICYDYTSTCVGCIASGDINSTEEPLDELTEEPVDETPEQLMDEPLEEPEDDDLELPLGEPHPILDDTDTGSDVSLPTSDGDLPSPDRPLTPDL</sequence>
<dbReference type="OrthoDB" id="5094660at2759"/>
<dbReference type="Proteomes" id="UP000277212">
    <property type="component" value="Unassembled WGS sequence"/>
</dbReference>
<feature type="region of interest" description="Disordered" evidence="1">
    <location>
        <begin position="61"/>
        <end position="138"/>
    </location>
</feature>
<evidence type="ECO:0000313" key="4">
    <source>
        <dbReference type="Proteomes" id="UP000277212"/>
    </source>
</evidence>
<dbReference type="AlphaFoldDB" id="A0A3M2SJM2"/>
<feature type="signal peptide" evidence="2">
    <location>
        <begin position="1"/>
        <end position="17"/>
    </location>
</feature>
<evidence type="ECO:0000256" key="2">
    <source>
        <dbReference type="SAM" id="SignalP"/>
    </source>
</evidence>
<dbReference type="EMBL" id="NKUJ01000028">
    <property type="protein sequence ID" value="RMJ17769.1"/>
    <property type="molecule type" value="Genomic_DNA"/>
</dbReference>
<organism evidence="3 4">
    <name type="scientific">Fusarium kuroshium</name>
    <dbReference type="NCBI Taxonomy" id="2010991"/>
    <lineage>
        <taxon>Eukaryota</taxon>
        <taxon>Fungi</taxon>
        <taxon>Dikarya</taxon>
        <taxon>Ascomycota</taxon>
        <taxon>Pezizomycotina</taxon>
        <taxon>Sordariomycetes</taxon>
        <taxon>Hypocreomycetidae</taxon>
        <taxon>Hypocreales</taxon>
        <taxon>Nectriaceae</taxon>
        <taxon>Fusarium</taxon>
        <taxon>Fusarium solani species complex</taxon>
    </lineage>
</organism>
<reference evidence="3 4" key="1">
    <citation type="submission" date="2017-06" db="EMBL/GenBank/DDBJ databases">
        <title>Comparative genomic analysis of Ambrosia Fusariam Clade fungi.</title>
        <authorList>
            <person name="Stajich J.E."/>
            <person name="Carrillo J."/>
            <person name="Kijimoto T."/>
            <person name="Eskalen A."/>
            <person name="O'Donnell K."/>
            <person name="Kasson M."/>
        </authorList>
    </citation>
    <scope>NUCLEOTIDE SEQUENCE [LARGE SCALE GENOMIC DNA]</scope>
    <source>
        <strain evidence="3">UCR3666</strain>
    </source>
</reference>
<gene>
    <name evidence="3" type="ORF">CDV36_002572</name>
</gene>
<protein>
    <submittedName>
        <fullName evidence="3">Uncharacterized protein</fullName>
    </submittedName>
</protein>
<comment type="caution">
    <text evidence="3">The sequence shown here is derived from an EMBL/GenBank/DDBJ whole genome shotgun (WGS) entry which is preliminary data.</text>
</comment>
<keyword evidence="4" id="KW-1185">Reference proteome</keyword>
<feature type="compositionally biased region" description="Acidic residues" evidence="1">
    <location>
        <begin position="68"/>
        <end position="99"/>
    </location>
</feature>
<proteinExistence type="predicted"/>
<keyword evidence="2" id="KW-0732">Signal</keyword>
<feature type="chain" id="PRO_5018144262" evidence="2">
    <location>
        <begin position="18"/>
        <end position="138"/>
    </location>
</feature>
<evidence type="ECO:0000256" key="1">
    <source>
        <dbReference type="SAM" id="MobiDB-lite"/>
    </source>
</evidence>
<name>A0A3M2SJM2_9HYPO</name>